<dbReference type="GO" id="GO:0000339">
    <property type="term" value="F:RNA cap binding"/>
    <property type="evidence" value="ECO:0007669"/>
    <property type="project" value="InterPro"/>
</dbReference>
<dbReference type="InterPro" id="IPR015172">
    <property type="entry name" value="MIF4G-like_typ-1"/>
</dbReference>
<dbReference type="PANTHER" id="PTHR12412">
    <property type="entry name" value="CAP BINDING PROTEIN"/>
    <property type="match status" value="1"/>
</dbReference>
<reference evidence="2 3" key="1">
    <citation type="submission" date="2024-03" db="EMBL/GenBank/DDBJ databases">
        <title>Complete genome sequence of the green alga Chloropicon roscoffensis RCC1871.</title>
        <authorList>
            <person name="Lemieux C."/>
            <person name="Pombert J.-F."/>
            <person name="Otis C."/>
            <person name="Turmel M."/>
        </authorList>
    </citation>
    <scope>NUCLEOTIDE SEQUENCE [LARGE SCALE GENOMIC DNA]</scope>
    <source>
        <strain evidence="2 3">RCC1871</strain>
    </source>
</reference>
<name>A0AAX4P920_9CHLO</name>
<proteinExistence type="predicted"/>
<protein>
    <submittedName>
        <fullName evidence="2">Subunit of nuclear cap-binding protein</fullName>
    </submittedName>
</protein>
<dbReference type="Proteomes" id="UP001472866">
    <property type="component" value="Chromosome 05"/>
</dbReference>
<evidence type="ECO:0000313" key="2">
    <source>
        <dbReference type="EMBL" id="WZN62349.1"/>
    </source>
</evidence>
<dbReference type="PANTHER" id="PTHR12412:SF2">
    <property type="entry name" value="NUCLEAR CAP-BINDING PROTEIN SUBUNIT 1"/>
    <property type="match status" value="1"/>
</dbReference>
<sequence>MKRSREAVRYGGHSDEATLIHELLGLPDAPTEGEDRIGENAVANVVRHIQARLPQSEYGIQKTVVDLVLCQPTKHDVVSHVLNEVARNHACGRDLARCTLAEVSRRVGGALKSGLPIHAKLGLRFLACCSANSILAPKALAAVLDKVLDAAASARSKASAQDKRVKNYAYYADYLVYCALCALPSAAASLQSCEPDLLRSILAKARDHLGDVGRAGRMVGDALCVFKGEGYGNLSSAGEPTPQGGLVGHLNWVWAAYEADGACGEAFDWSAVESVVHFGAPPVPERKEEVMMATDGDAQEALEVKEENTVRGEERQREFMPVQEDELVPRGRHEKKDQTTATIFCQDSVDKAGRFAVACVPYVPFLPAQHTTLGSHRLNQVLVHEACVDLMTCLSRHPDKLVGILASLPAGGLEPVAVLSEAVFAHMLRLPRQIFAPVFYSGVISDLCLKIPTFPKYMSACVRYAVEKIDSMDLECSSRLSQWNAYHLSAFQFQWPFERWGWTNFPGLPPHDRRRVYAEDCFASLQRLAYHEHITKKVPEALHPLVVASQPSPDKSFDGEEAEKKVDMMAQLIYKKRSADDFVVHLEGAQEMPKYVVVAIFSIGGKSFTHMRTLLGRYRKVIDLFAQDRPHDVLDVLLGVWGAHLDKFMMAFACVLEAGIVTDADALRWCARPEGTRALCRSRAAVLWAVAESSMAACCGVAAGDGGISDGAKREHEAAAAEFWGGLCEELGRAAGGEWTAHCLQKCQGLARSHSVVLAPLILEVVGGCADETAKAAITTALQCHERCA</sequence>
<dbReference type="GO" id="GO:0003729">
    <property type="term" value="F:mRNA binding"/>
    <property type="evidence" value="ECO:0007669"/>
    <property type="project" value="TreeGrafter"/>
</dbReference>
<dbReference type="EMBL" id="CP151505">
    <property type="protein sequence ID" value="WZN62349.1"/>
    <property type="molecule type" value="Genomic_DNA"/>
</dbReference>
<dbReference type="GO" id="GO:0006406">
    <property type="term" value="P:mRNA export from nucleus"/>
    <property type="evidence" value="ECO:0007669"/>
    <property type="project" value="InterPro"/>
</dbReference>
<dbReference type="AlphaFoldDB" id="A0AAX4P920"/>
<dbReference type="GO" id="GO:0005634">
    <property type="term" value="C:nucleus"/>
    <property type="evidence" value="ECO:0007669"/>
    <property type="project" value="TreeGrafter"/>
</dbReference>
<dbReference type="SUPFAM" id="SSF48371">
    <property type="entry name" value="ARM repeat"/>
    <property type="match status" value="2"/>
</dbReference>
<evidence type="ECO:0000259" key="1">
    <source>
        <dbReference type="Pfam" id="PF09088"/>
    </source>
</evidence>
<keyword evidence="3" id="KW-1185">Reference proteome</keyword>
<dbReference type="Pfam" id="PF09088">
    <property type="entry name" value="MIF4G_like"/>
    <property type="match status" value="1"/>
</dbReference>
<dbReference type="Gene3D" id="1.25.40.180">
    <property type="match status" value="3"/>
</dbReference>
<dbReference type="GO" id="GO:0000184">
    <property type="term" value="P:nuclear-transcribed mRNA catabolic process, nonsense-mediated decay"/>
    <property type="evidence" value="ECO:0007669"/>
    <property type="project" value="TreeGrafter"/>
</dbReference>
<dbReference type="GO" id="GO:0005846">
    <property type="term" value="C:nuclear cap binding complex"/>
    <property type="evidence" value="ECO:0007669"/>
    <property type="project" value="InterPro"/>
</dbReference>
<evidence type="ECO:0000313" key="3">
    <source>
        <dbReference type="Proteomes" id="UP001472866"/>
    </source>
</evidence>
<dbReference type="InterPro" id="IPR016024">
    <property type="entry name" value="ARM-type_fold"/>
</dbReference>
<organism evidence="2 3">
    <name type="scientific">Chloropicon roscoffensis</name>
    <dbReference type="NCBI Taxonomy" id="1461544"/>
    <lineage>
        <taxon>Eukaryota</taxon>
        <taxon>Viridiplantae</taxon>
        <taxon>Chlorophyta</taxon>
        <taxon>Chloropicophyceae</taxon>
        <taxon>Chloropicales</taxon>
        <taxon>Chloropicaceae</taxon>
        <taxon>Chloropicon</taxon>
    </lineage>
</organism>
<gene>
    <name evidence="2" type="ORF">HKI87_05g38850</name>
</gene>
<accession>A0AAX4P920</accession>
<feature type="domain" description="MIF4G-like type 1" evidence="1">
    <location>
        <begin position="414"/>
        <end position="540"/>
    </location>
</feature>
<dbReference type="InterPro" id="IPR027159">
    <property type="entry name" value="CBP80"/>
</dbReference>